<accession>A0A7S4DNN4</accession>
<protein>
    <submittedName>
        <fullName evidence="1">Uncharacterized protein</fullName>
    </submittedName>
</protein>
<gene>
    <name evidence="1" type="ORF">LGLO00237_LOCUS12244</name>
</gene>
<evidence type="ECO:0000313" key="1">
    <source>
        <dbReference type="EMBL" id="CAE0660658.1"/>
    </source>
</evidence>
<organism evidence="1">
    <name type="scientific">Lotharella globosa</name>
    <dbReference type="NCBI Taxonomy" id="91324"/>
    <lineage>
        <taxon>Eukaryota</taxon>
        <taxon>Sar</taxon>
        <taxon>Rhizaria</taxon>
        <taxon>Cercozoa</taxon>
        <taxon>Chlorarachniophyceae</taxon>
        <taxon>Lotharella</taxon>
    </lineage>
</organism>
<name>A0A7S4DNN4_9EUKA</name>
<proteinExistence type="predicted"/>
<reference evidence="1" key="1">
    <citation type="submission" date="2021-01" db="EMBL/GenBank/DDBJ databases">
        <authorList>
            <person name="Corre E."/>
            <person name="Pelletier E."/>
            <person name="Niang G."/>
            <person name="Scheremetjew M."/>
            <person name="Finn R."/>
            <person name="Kale V."/>
            <person name="Holt S."/>
            <person name="Cochrane G."/>
            <person name="Meng A."/>
            <person name="Brown T."/>
            <person name="Cohen L."/>
        </authorList>
    </citation>
    <scope>NUCLEOTIDE SEQUENCE</scope>
    <source>
        <strain evidence="1">CCCM811</strain>
    </source>
</reference>
<sequence length="163" mass="18082">MMDATDHNNKKKLRLLRRKGDFLLTPFTPGSKNVKLADLKGDTLFLGYIVSIVHGDEDALPWFKTVVVPSKRLGPNGFNLVHSAVAWIESKIRHWQSTDTSCFQRTKEEVSNGNGKSLFRFGSLRQHLLKSSPRKHDVDVIAAAATNIVIALQSSGFLVPSPS</sequence>
<dbReference type="AlphaFoldDB" id="A0A7S4DNN4"/>
<dbReference type="EMBL" id="HBIV01016833">
    <property type="protein sequence ID" value="CAE0660658.1"/>
    <property type="molecule type" value="Transcribed_RNA"/>
</dbReference>